<dbReference type="Proteomes" id="UP000886998">
    <property type="component" value="Unassembled WGS sequence"/>
</dbReference>
<dbReference type="AlphaFoldDB" id="A0A8X7C3Q2"/>
<comment type="caution">
    <text evidence="2">The sequence shown here is derived from an EMBL/GenBank/DDBJ whole genome shotgun (WGS) entry which is preliminary data.</text>
</comment>
<evidence type="ECO:0000259" key="1">
    <source>
        <dbReference type="Pfam" id="PF16087"/>
    </source>
</evidence>
<protein>
    <recommendedName>
        <fullName evidence="1">DUF4817 domain-containing protein</fullName>
    </recommendedName>
</protein>
<reference evidence="2" key="1">
    <citation type="submission" date="2020-08" db="EMBL/GenBank/DDBJ databases">
        <title>Multicomponent nature underlies the extraordinary mechanical properties of spider dragline silk.</title>
        <authorList>
            <person name="Kono N."/>
            <person name="Nakamura H."/>
            <person name="Mori M."/>
            <person name="Yoshida Y."/>
            <person name="Ohtoshi R."/>
            <person name="Malay A.D."/>
            <person name="Moran D.A.P."/>
            <person name="Tomita M."/>
            <person name="Numata K."/>
            <person name="Arakawa K."/>
        </authorList>
    </citation>
    <scope>NUCLEOTIDE SEQUENCE</scope>
</reference>
<evidence type="ECO:0000313" key="2">
    <source>
        <dbReference type="EMBL" id="GFY52592.1"/>
    </source>
</evidence>
<name>A0A8X7C3Q2_9ARAC</name>
<dbReference type="EMBL" id="BMAV01008759">
    <property type="protein sequence ID" value="GFY52592.1"/>
    <property type="molecule type" value="Genomic_DNA"/>
</dbReference>
<keyword evidence="3" id="KW-1185">Reference proteome</keyword>
<dbReference type="InterPro" id="IPR032135">
    <property type="entry name" value="DUF4817"/>
</dbReference>
<gene>
    <name evidence="2" type="ORF">TNIN_185521</name>
</gene>
<dbReference type="Pfam" id="PF16087">
    <property type="entry name" value="DUF4817"/>
    <property type="match status" value="1"/>
</dbReference>
<sequence>MEPRSTKQCVKIIEFFYSCQQSIVMTQRKYRQYFNSRSTPTAFMIRSLIDRFEELGSVADRPGRGAHRNIRTEDNVETVQQISSRMRMECVGNDFWSFLQNND</sequence>
<organism evidence="2 3">
    <name type="scientific">Trichonephila inaurata madagascariensis</name>
    <dbReference type="NCBI Taxonomy" id="2747483"/>
    <lineage>
        <taxon>Eukaryota</taxon>
        <taxon>Metazoa</taxon>
        <taxon>Ecdysozoa</taxon>
        <taxon>Arthropoda</taxon>
        <taxon>Chelicerata</taxon>
        <taxon>Arachnida</taxon>
        <taxon>Araneae</taxon>
        <taxon>Araneomorphae</taxon>
        <taxon>Entelegynae</taxon>
        <taxon>Araneoidea</taxon>
        <taxon>Nephilidae</taxon>
        <taxon>Trichonephila</taxon>
        <taxon>Trichonephila inaurata</taxon>
    </lineage>
</organism>
<dbReference type="OrthoDB" id="10040454at2759"/>
<proteinExistence type="predicted"/>
<evidence type="ECO:0000313" key="3">
    <source>
        <dbReference type="Proteomes" id="UP000886998"/>
    </source>
</evidence>
<feature type="domain" description="DUF4817" evidence="1">
    <location>
        <begin position="5"/>
        <end position="59"/>
    </location>
</feature>
<accession>A0A8X7C3Q2</accession>